<evidence type="ECO:0000256" key="1">
    <source>
        <dbReference type="ARBA" id="ARBA00006890"/>
    </source>
</evidence>
<dbReference type="EC" id="2.7.7.9" evidence="2 6"/>
<evidence type="ECO:0000256" key="2">
    <source>
        <dbReference type="ARBA" id="ARBA00012415"/>
    </source>
</evidence>
<evidence type="ECO:0000313" key="9">
    <source>
        <dbReference type="Proteomes" id="UP000661691"/>
    </source>
</evidence>
<keyword evidence="4 6" id="KW-0548">Nucleotidyltransferase</keyword>
<dbReference type="SUPFAM" id="SSF53448">
    <property type="entry name" value="Nucleotide-diphospho-sugar transferases"/>
    <property type="match status" value="1"/>
</dbReference>
<dbReference type="InterPro" id="IPR029044">
    <property type="entry name" value="Nucleotide-diphossugar_trans"/>
</dbReference>
<reference evidence="8" key="1">
    <citation type="submission" date="2020-09" db="EMBL/GenBank/DDBJ databases">
        <title>A novel bacterium of genus Hazenella, isolated from South China Sea.</title>
        <authorList>
            <person name="Huang H."/>
            <person name="Mo K."/>
            <person name="Hu Y."/>
        </authorList>
    </citation>
    <scope>NUCLEOTIDE SEQUENCE</scope>
    <source>
        <strain evidence="8">IB182357</strain>
    </source>
</reference>
<dbReference type="GO" id="GO:0003983">
    <property type="term" value="F:UTP:glucose-1-phosphate uridylyltransferase activity"/>
    <property type="evidence" value="ECO:0007669"/>
    <property type="project" value="UniProtKB-EC"/>
</dbReference>
<accession>A0A926NGR5</accession>
<evidence type="ECO:0000256" key="6">
    <source>
        <dbReference type="RuleBase" id="RU361259"/>
    </source>
</evidence>
<dbReference type="CDD" id="cd02541">
    <property type="entry name" value="UGPase_prokaryotic"/>
    <property type="match status" value="1"/>
</dbReference>
<comment type="similarity">
    <text evidence="1 6">Belongs to the UDPGP type 2 family.</text>
</comment>
<comment type="caution">
    <text evidence="8">The sequence shown here is derived from an EMBL/GenBank/DDBJ whole genome shotgun (WGS) entry which is preliminary data.</text>
</comment>
<dbReference type="RefSeq" id="WP_191142418.1">
    <property type="nucleotide sequence ID" value="NZ_JACXAH010000021.1"/>
</dbReference>
<dbReference type="PANTHER" id="PTHR43197:SF1">
    <property type="entry name" value="UTP--GLUCOSE-1-PHOSPHATE URIDYLYLTRANSFERASE"/>
    <property type="match status" value="1"/>
</dbReference>
<name>A0A926NGR5_9BACL</name>
<evidence type="ECO:0000313" key="8">
    <source>
        <dbReference type="EMBL" id="MBD1373284.1"/>
    </source>
</evidence>
<sequence>MKKVRKAIIPAAGLGTRFLPATKALPKEMLPIIDKPTIQFIVEEAIASGIERIMIVTGRHKRAIEDHFDHTLELENHLLQKGKKELLDMVLNISDLTDITYVRQKQPLGLGHAILCARNFIEDEPFAVLLGDDIIESSRPTLKEMIDVYEQEQTSVLGIQQVALEEVSKYGIIDPISSDLPRTYQVGGLVEKPSMHTAPSNLAVIGRYVLEPDIFKYLEKINMGKGGEIQLTDALCEMNLKKQMMGLQIQGKRYDVGDKAGYIKATIDYAIARPDLADEIRKYLQEKEVIYL</sequence>
<keyword evidence="3 6" id="KW-0808">Transferase</keyword>
<dbReference type="AlphaFoldDB" id="A0A926NGR5"/>
<dbReference type="Gene3D" id="3.90.550.10">
    <property type="entry name" value="Spore Coat Polysaccharide Biosynthesis Protein SpsA, Chain A"/>
    <property type="match status" value="1"/>
</dbReference>
<dbReference type="InterPro" id="IPR005835">
    <property type="entry name" value="NTP_transferase_dom"/>
</dbReference>
<proteinExistence type="inferred from homology"/>
<dbReference type="GO" id="GO:0006011">
    <property type="term" value="P:UDP-alpha-D-glucose metabolic process"/>
    <property type="evidence" value="ECO:0007669"/>
    <property type="project" value="InterPro"/>
</dbReference>
<evidence type="ECO:0000256" key="4">
    <source>
        <dbReference type="ARBA" id="ARBA00022695"/>
    </source>
</evidence>
<dbReference type="Proteomes" id="UP000661691">
    <property type="component" value="Unassembled WGS sequence"/>
</dbReference>
<organism evidence="8 9">
    <name type="scientific">Polycladospora coralii</name>
    <dbReference type="NCBI Taxonomy" id="2771432"/>
    <lineage>
        <taxon>Bacteria</taxon>
        <taxon>Bacillati</taxon>
        <taxon>Bacillota</taxon>
        <taxon>Bacilli</taxon>
        <taxon>Bacillales</taxon>
        <taxon>Thermoactinomycetaceae</taxon>
        <taxon>Polycladospora</taxon>
    </lineage>
</organism>
<feature type="domain" description="Nucleotidyl transferase" evidence="7">
    <location>
        <begin position="6"/>
        <end position="269"/>
    </location>
</feature>
<gene>
    <name evidence="8" type="primary">galU</name>
    <name evidence="8" type="ORF">IC620_13090</name>
</gene>
<evidence type="ECO:0000259" key="7">
    <source>
        <dbReference type="Pfam" id="PF00483"/>
    </source>
</evidence>
<evidence type="ECO:0000256" key="3">
    <source>
        <dbReference type="ARBA" id="ARBA00022679"/>
    </source>
</evidence>
<evidence type="ECO:0000256" key="5">
    <source>
        <dbReference type="ARBA" id="ARBA00048128"/>
    </source>
</evidence>
<dbReference type="PANTHER" id="PTHR43197">
    <property type="entry name" value="UTP--GLUCOSE-1-PHOSPHATE URIDYLYLTRANSFERASE"/>
    <property type="match status" value="1"/>
</dbReference>
<dbReference type="EMBL" id="JACXAH010000021">
    <property type="protein sequence ID" value="MBD1373284.1"/>
    <property type="molecule type" value="Genomic_DNA"/>
</dbReference>
<dbReference type="InterPro" id="IPR005771">
    <property type="entry name" value="GalU_uridylyltTrfase_bac/arc"/>
</dbReference>
<comment type="catalytic activity">
    <reaction evidence="5 6">
        <text>alpha-D-glucose 1-phosphate + UTP + H(+) = UDP-alpha-D-glucose + diphosphate</text>
        <dbReference type="Rhea" id="RHEA:19889"/>
        <dbReference type="ChEBI" id="CHEBI:15378"/>
        <dbReference type="ChEBI" id="CHEBI:33019"/>
        <dbReference type="ChEBI" id="CHEBI:46398"/>
        <dbReference type="ChEBI" id="CHEBI:58601"/>
        <dbReference type="ChEBI" id="CHEBI:58885"/>
        <dbReference type="EC" id="2.7.7.9"/>
    </reaction>
</comment>
<protein>
    <recommendedName>
        <fullName evidence="2 6">UTP--glucose-1-phosphate uridylyltransferase</fullName>
        <ecNumber evidence="2 6">2.7.7.9</ecNumber>
    </recommendedName>
    <alternativeName>
        <fullName evidence="6">UDP-glucose pyrophosphorylase</fullName>
    </alternativeName>
</protein>
<keyword evidence="9" id="KW-1185">Reference proteome</keyword>
<dbReference type="NCBIfam" id="TIGR01099">
    <property type="entry name" value="galU"/>
    <property type="match status" value="1"/>
</dbReference>
<dbReference type="Pfam" id="PF00483">
    <property type="entry name" value="NTP_transferase"/>
    <property type="match status" value="1"/>
</dbReference>